<dbReference type="SUPFAM" id="SSF55681">
    <property type="entry name" value="Class II aaRS and biotin synthetases"/>
    <property type="match status" value="1"/>
</dbReference>
<keyword evidence="2" id="KW-1185">Reference proteome</keyword>
<dbReference type="InterPro" id="IPR050062">
    <property type="entry name" value="Pro-tRNA_synthetase"/>
</dbReference>
<dbReference type="GO" id="GO:0006433">
    <property type="term" value="P:prolyl-tRNA aminoacylation"/>
    <property type="evidence" value="ECO:0007669"/>
    <property type="project" value="TreeGrafter"/>
</dbReference>
<dbReference type="PANTHER" id="PTHR42753:SF2">
    <property type="entry name" value="PROLINE--TRNA LIGASE"/>
    <property type="match status" value="1"/>
</dbReference>
<evidence type="ECO:0000313" key="2">
    <source>
        <dbReference type="Proteomes" id="UP000677054"/>
    </source>
</evidence>
<name>A0A7R9A5B3_9CRUS</name>
<dbReference type="GO" id="GO:0004827">
    <property type="term" value="F:proline-tRNA ligase activity"/>
    <property type="evidence" value="ECO:0007669"/>
    <property type="project" value="TreeGrafter"/>
</dbReference>
<dbReference type="GO" id="GO:0005739">
    <property type="term" value="C:mitochondrion"/>
    <property type="evidence" value="ECO:0007669"/>
    <property type="project" value="TreeGrafter"/>
</dbReference>
<dbReference type="PANTHER" id="PTHR42753">
    <property type="entry name" value="MITOCHONDRIAL RIBOSOME PROTEIN L39/PROLYL-TRNA LIGASE FAMILY MEMBER"/>
    <property type="match status" value="1"/>
</dbReference>
<proteinExistence type="predicted"/>
<dbReference type="OrthoDB" id="10267474at2759"/>
<dbReference type="InterPro" id="IPR045864">
    <property type="entry name" value="aa-tRNA-synth_II/BPL/LPL"/>
</dbReference>
<reference evidence="1" key="1">
    <citation type="submission" date="2020-11" db="EMBL/GenBank/DDBJ databases">
        <authorList>
            <person name="Tran Van P."/>
        </authorList>
    </citation>
    <scope>NUCLEOTIDE SEQUENCE</scope>
</reference>
<dbReference type="Gene3D" id="3.30.930.10">
    <property type="entry name" value="Bira Bifunctional Protein, Domain 2"/>
    <property type="match status" value="1"/>
</dbReference>
<accession>A0A7R9A5B3</accession>
<organism evidence="1">
    <name type="scientific">Darwinula stevensoni</name>
    <dbReference type="NCBI Taxonomy" id="69355"/>
    <lineage>
        <taxon>Eukaryota</taxon>
        <taxon>Metazoa</taxon>
        <taxon>Ecdysozoa</taxon>
        <taxon>Arthropoda</taxon>
        <taxon>Crustacea</taxon>
        <taxon>Oligostraca</taxon>
        <taxon>Ostracoda</taxon>
        <taxon>Podocopa</taxon>
        <taxon>Podocopida</taxon>
        <taxon>Darwinulocopina</taxon>
        <taxon>Darwinuloidea</taxon>
        <taxon>Darwinulidae</taxon>
        <taxon>Darwinula</taxon>
    </lineage>
</organism>
<dbReference type="EMBL" id="CAJPEV010000520">
    <property type="protein sequence ID" value="CAG0886078.1"/>
    <property type="molecule type" value="Genomic_DNA"/>
</dbReference>
<evidence type="ECO:0008006" key="3">
    <source>
        <dbReference type="Google" id="ProtNLM"/>
    </source>
</evidence>
<sequence length="177" mass="20409">MVLKSWIPQPFQPIYTTSKLFAPQIAAAIKSQSCETSTELIRSHKLLTEYGFISATANGMYAFLPLGMRVLEKLLRLVDGCMEKVFAHKISLPALCPQNLWEKTAQQSWIQQDEDLELREDVMPEIGSFFIIPFPTRKTKNHCLGREGNPRMQWTKRKFIFFLRLSGDLREVCPVML</sequence>
<dbReference type="AlphaFoldDB" id="A0A7R9A5B3"/>
<evidence type="ECO:0000313" key="1">
    <source>
        <dbReference type="EMBL" id="CAD7243894.1"/>
    </source>
</evidence>
<dbReference type="EMBL" id="LR900037">
    <property type="protein sequence ID" value="CAD7243894.1"/>
    <property type="molecule type" value="Genomic_DNA"/>
</dbReference>
<protein>
    <recommendedName>
        <fullName evidence="3">Prolyl-tRNA synthetase</fullName>
    </recommendedName>
</protein>
<dbReference type="Proteomes" id="UP000677054">
    <property type="component" value="Unassembled WGS sequence"/>
</dbReference>
<gene>
    <name evidence="1" type="ORF">DSTB1V02_LOCUS3801</name>
</gene>